<gene>
    <name evidence="1" type="ORF">AM1BK_33010</name>
</gene>
<accession>A0ABQ3N497</accession>
<proteinExistence type="predicted"/>
<sequence length="1137" mass="132430">MITSKSKFKTSVNIKLDLGNEWILDRYIPTPTHVESLTGLLEGFLDKGNKSHILVGSYGSGKSMIGTLIANIVSKNVSIKSIDNLVDKFDKVNIKEETVITLLEKAKSLSRTYIPIVINGNQGRFREAVISSIHKSIKQIKPELTLPSFAEEIKSKINLWENSYSETYKQFLSKVNEENWSIDSFLNDIAEHDIVAINWFKDIYPSLTAGAELTISYDQDLTEHLTYILNELDKLGCGLYLVYDEFGRFLQSLDKYETVEAMQDIQDIAELADHHKSGNFNILLITHRNLKQYFLSYGEELQNEFKRIQGRFRFYNTYSDPATFIRLSSQVTLDYRENWNKKFDFESEVIKYDLFPELNGREIKTIVVENSYPIHPATLYALPRLANAVAQNERTLFTFLESNELGGLANYFQRKNTWYHVNNLFDYFEPAFQEFMGDTLIGNSYLKYLRVQKRIESSPTSSSELQLIKLITLWDIASLNNKRKLTKDFISFSLNWDLKKVNEIMTILENKKLIRFRLFNNNWEIFEGSTIDIKKKIDEINEIGVDKTQKLELITSVLESQYAYPKRYNDEKNMIRFASISPIYASDVTSDTVNNSINDHEQCDMRIYYVIPDLEIEEVKNTILDLSKSNNRIVFALPKKTLGDFEEKVLELSSINKLLEDKYLLNEDPIVEEELLKIKENTTFILKELLEPITQFQNAFWIHEGEFLKIRSRVSLSEELSKIMYRIYDKTPVINNEAFNRRSITKQQLNGAKEVVNVIISNEDESSFKGAAKLIYASVVKNNHINSQDESDEVNELRRRLIDEVKLGKGEFKNIIEIFKSRPFGIREPNIPVLLTSILKNEWKYIMFYHKDGSYINEVDGDILYDRMLDKPENYTFAYQVMGNKYKEIIEIIENCFVNYADKKDASYHPSVRVNRMLLRWLRSLPKITHKTNKLSNIASKFKQLIKKGEFEPDVALNELFQLKLDKDSILAVKQESEGYSSNHKKLIETTVFNLTNTQNYDELMDAVLKENELVKMDNKFYAIISKSDKENWIDSLTVELVGVKREEWSDATDEVFFKTITSLIESNRKAELKEDYFEVKVDNKTMAIPKVELSSKGKIIYENVKTDLQLMGRKLPKEEIKALLYKLLVDYYDENR</sequence>
<evidence type="ECO:0000313" key="1">
    <source>
        <dbReference type="EMBL" id="GHH99758.1"/>
    </source>
</evidence>
<keyword evidence="2" id="KW-1185">Reference proteome</keyword>
<protein>
    <submittedName>
        <fullName evidence="1">Uncharacterized protein</fullName>
    </submittedName>
</protein>
<name>A0ABQ3N497_9BACI</name>
<dbReference type="Proteomes" id="UP000637074">
    <property type="component" value="Unassembled WGS sequence"/>
</dbReference>
<dbReference type="RefSeq" id="WP_191274663.1">
    <property type="nucleotide sequence ID" value="NZ_BNDS01000015.1"/>
</dbReference>
<evidence type="ECO:0000313" key="2">
    <source>
        <dbReference type="Proteomes" id="UP000637074"/>
    </source>
</evidence>
<dbReference type="SUPFAM" id="SSF52540">
    <property type="entry name" value="P-loop containing nucleoside triphosphate hydrolases"/>
    <property type="match status" value="1"/>
</dbReference>
<dbReference type="EMBL" id="BNDS01000015">
    <property type="protein sequence ID" value="GHH99758.1"/>
    <property type="molecule type" value="Genomic_DNA"/>
</dbReference>
<dbReference type="InterPro" id="IPR027417">
    <property type="entry name" value="P-loop_NTPase"/>
</dbReference>
<reference evidence="1 2" key="1">
    <citation type="journal article" date="2022" name="Int. J. Syst. Evol. Microbiol.">
        <title>Neobacillus kokaensis sp. nov., isolated from soil.</title>
        <authorList>
            <person name="Yuki K."/>
            <person name="Matsubara H."/>
            <person name="Yamaguchi S."/>
        </authorList>
    </citation>
    <scope>NUCLEOTIDE SEQUENCE [LARGE SCALE GENOMIC DNA]</scope>
    <source>
        <strain evidence="1 2">LOB 377</strain>
    </source>
</reference>
<organism evidence="1 2">
    <name type="scientific">Neobacillus kokaensis</name>
    <dbReference type="NCBI Taxonomy" id="2759023"/>
    <lineage>
        <taxon>Bacteria</taxon>
        <taxon>Bacillati</taxon>
        <taxon>Bacillota</taxon>
        <taxon>Bacilli</taxon>
        <taxon>Bacillales</taxon>
        <taxon>Bacillaceae</taxon>
        <taxon>Neobacillus</taxon>
    </lineage>
</organism>
<comment type="caution">
    <text evidence="1">The sequence shown here is derived from an EMBL/GenBank/DDBJ whole genome shotgun (WGS) entry which is preliminary data.</text>
</comment>